<sequence length="143" mass="16781">MLVPSIFDKDFVDDLFDNAFSFPTRFKKSRLVTMNTDVREADGKYLIDIEIPGYAKDEIKAEVKNGYLIVKADHKEEKEEKDEAKNYLRRERYSGHSERSFYVGHELKQEDIKATFKDGILKLEVPKTEKKAEVEEKKFIPIE</sequence>
<evidence type="ECO:0000313" key="4">
    <source>
        <dbReference type="EMBL" id="SHJ23000.1"/>
    </source>
</evidence>
<dbReference type="Gene3D" id="2.60.40.790">
    <property type="match status" value="1"/>
</dbReference>
<dbReference type="InterPro" id="IPR031107">
    <property type="entry name" value="Small_HSP"/>
</dbReference>
<keyword evidence="4" id="KW-0346">Stress response</keyword>
<dbReference type="STRING" id="1122934.SAMN02745691_01566"/>
<dbReference type="SUPFAM" id="SSF49764">
    <property type="entry name" value="HSP20-like chaperones"/>
    <property type="match status" value="1"/>
</dbReference>
<dbReference type="OrthoDB" id="9811615at2"/>
<name>A0A1M6HLF1_9FIRM</name>
<dbReference type="InterPro" id="IPR008978">
    <property type="entry name" value="HSP20-like_chaperone"/>
</dbReference>
<evidence type="ECO:0000313" key="5">
    <source>
        <dbReference type="Proteomes" id="UP000184342"/>
    </source>
</evidence>
<reference evidence="4 5" key="1">
    <citation type="submission" date="2016-11" db="EMBL/GenBank/DDBJ databases">
        <authorList>
            <person name="Jaros S."/>
            <person name="Januszkiewicz K."/>
            <person name="Wedrychowicz H."/>
        </authorList>
    </citation>
    <scope>NUCLEOTIDE SEQUENCE [LARGE SCALE GENOMIC DNA]</scope>
    <source>
        <strain evidence="4 5">DSM 15970</strain>
    </source>
</reference>
<protein>
    <submittedName>
        <fullName evidence="4">Heat shock protein Hsp20</fullName>
    </submittedName>
</protein>
<dbReference type="AlphaFoldDB" id="A0A1M6HLF1"/>
<comment type="similarity">
    <text evidence="1 2">Belongs to the small heat shock protein (HSP20) family.</text>
</comment>
<evidence type="ECO:0000259" key="3">
    <source>
        <dbReference type="PROSITE" id="PS01031"/>
    </source>
</evidence>
<evidence type="ECO:0000256" key="2">
    <source>
        <dbReference type="RuleBase" id="RU003616"/>
    </source>
</evidence>
<dbReference type="Proteomes" id="UP000184342">
    <property type="component" value="Unassembled WGS sequence"/>
</dbReference>
<gene>
    <name evidence="4" type="ORF">SAMN02745691_01566</name>
</gene>
<dbReference type="RefSeq" id="WP_073993827.1">
    <property type="nucleotide sequence ID" value="NZ_FQYT01000015.1"/>
</dbReference>
<organism evidence="4 5">
    <name type="scientific">Parasporobacterium paucivorans DSM 15970</name>
    <dbReference type="NCBI Taxonomy" id="1122934"/>
    <lineage>
        <taxon>Bacteria</taxon>
        <taxon>Bacillati</taxon>
        <taxon>Bacillota</taxon>
        <taxon>Clostridia</taxon>
        <taxon>Lachnospirales</taxon>
        <taxon>Lachnospiraceae</taxon>
        <taxon>Parasporobacterium</taxon>
    </lineage>
</organism>
<dbReference type="PROSITE" id="PS01031">
    <property type="entry name" value="SHSP"/>
    <property type="match status" value="1"/>
</dbReference>
<feature type="domain" description="SHSP" evidence="3">
    <location>
        <begin position="27"/>
        <end position="143"/>
    </location>
</feature>
<proteinExistence type="inferred from homology"/>
<dbReference type="Pfam" id="PF00011">
    <property type="entry name" value="HSP20"/>
    <property type="match status" value="1"/>
</dbReference>
<dbReference type="EMBL" id="FQYT01000015">
    <property type="protein sequence ID" value="SHJ23000.1"/>
    <property type="molecule type" value="Genomic_DNA"/>
</dbReference>
<dbReference type="PANTHER" id="PTHR11527">
    <property type="entry name" value="HEAT-SHOCK PROTEIN 20 FAMILY MEMBER"/>
    <property type="match status" value="1"/>
</dbReference>
<evidence type="ECO:0000256" key="1">
    <source>
        <dbReference type="PROSITE-ProRule" id="PRU00285"/>
    </source>
</evidence>
<dbReference type="InterPro" id="IPR002068">
    <property type="entry name" value="A-crystallin/Hsp20_dom"/>
</dbReference>
<dbReference type="CDD" id="cd06471">
    <property type="entry name" value="ACD_LpsHSP_like"/>
    <property type="match status" value="1"/>
</dbReference>
<accession>A0A1M6HLF1</accession>
<keyword evidence="5" id="KW-1185">Reference proteome</keyword>